<proteinExistence type="predicted"/>
<dbReference type="Proteomes" id="UP001066276">
    <property type="component" value="Chromosome 5"/>
</dbReference>
<accession>A0AAV7RSE8</accession>
<keyword evidence="2" id="KW-1185">Reference proteome</keyword>
<reference evidence="1" key="1">
    <citation type="journal article" date="2022" name="bioRxiv">
        <title>Sequencing and chromosome-scale assembly of the giantPleurodeles waltlgenome.</title>
        <authorList>
            <person name="Brown T."/>
            <person name="Elewa A."/>
            <person name="Iarovenko S."/>
            <person name="Subramanian E."/>
            <person name="Araus A.J."/>
            <person name="Petzold A."/>
            <person name="Susuki M."/>
            <person name="Suzuki K.-i.T."/>
            <person name="Hayashi T."/>
            <person name="Toyoda A."/>
            <person name="Oliveira C."/>
            <person name="Osipova E."/>
            <person name="Leigh N.D."/>
            <person name="Simon A."/>
            <person name="Yun M.H."/>
        </authorList>
    </citation>
    <scope>NUCLEOTIDE SEQUENCE</scope>
    <source>
        <strain evidence="1">20211129_DDA</strain>
        <tissue evidence="1">Liver</tissue>
    </source>
</reference>
<sequence length="177" mass="19374">MRGSPPLTLSHTTCDTTKEKPAYPLFTMSNPKGMPIESVVAVPEGQSVGQWGNLIAASEDVSGDLHALSYQVSDGTINLTTSPSGMTRHASSEEGALVQTLVQTPSELLLAMPLIENTLNQILMELYELKLSHEDAHRKTNEQFGQINASILQLFSHMSQVEQSVFHLEDSNNEHET</sequence>
<evidence type="ECO:0000313" key="1">
    <source>
        <dbReference type="EMBL" id="KAJ1155502.1"/>
    </source>
</evidence>
<evidence type="ECO:0000313" key="2">
    <source>
        <dbReference type="Proteomes" id="UP001066276"/>
    </source>
</evidence>
<name>A0AAV7RSE8_PLEWA</name>
<comment type="caution">
    <text evidence="1">The sequence shown here is derived from an EMBL/GenBank/DDBJ whole genome shotgun (WGS) entry which is preliminary data.</text>
</comment>
<gene>
    <name evidence="1" type="ORF">NDU88_008232</name>
</gene>
<protein>
    <submittedName>
        <fullName evidence="1">Uncharacterized protein</fullName>
    </submittedName>
</protein>
<organism evidence="1 2">
    <name type="scientific">Pleurodeles waltl</name>
    <name type="common">Iberian ribbed newt</name>
    <dbReference type="NCBI Taxonomy" id="8319"/>
    <lineage>
        <taxon>Eukaryota</taxon>
        <taxon>Metazoa</taxon>
        <taxon>Chordata</taxon>
        <taxon>Craniata</taxon>
        <taxon>Vertebrata</taxon>
        <taxon>Euteleostomi</taxon>
        <taxon>Amphibia</taxon>
        <taxon>Batrachia</taxon>
        <taxon>Caudata</taxon>
        <taxon>Salamandroidea</taxon>
        <taxon>Salamandridae</taxon>
        <taxon>Pleurodelinae</taxon>
        <taxon>Pleurodeles</taxon>
    </lineage>
</organism>
<dbReference type="EMBL" id="JANPWB010000009">
    <property type="protein sequence ID" value="KAJ1155502.1"/>
    <property type="molecule type" value="Genomic_DNA"/>
</dbReference>
<dbReference type="AlphaFoldDB" id="A0AAV7RSE8"/>